<evidence type="ECO:0000256" key="1">
    <source>
        <dbReference type="SAM" id="SignalP"/>
    </source>
</evidence>
<dbReference type="Pfam" id="PF18885">
    <property type="entry name" value="DUF5648"/>
    <property type="match status" value="1"/>
</dbReference>
<name>A0A7X1Z9Y6_9LACT</name>
<comment type="caution">
    <text evidence="3">The sequence shown here is derived from an EMBL/GenBank/DDBJ whole genome shotgun (WGS) entry which is preliminary data.</text>
</comment>
<evidence type="ECO:0000259" key="2">
    <source>
        <dbReference type="Pfam" id="PF18885"/>
    </source>
</evidence>
<organism evidence="3 4">
    <name type="scientific">Lactococcus hircilactis</name>
    <dbReference type="NCBI Taxonomy" id="1494462"/>
    <lineage>
        <taxon>Bacteria</taxon>
        <taxon>Bacillati</taxon>
        <taxon>Bacillota</taxon>
        <taxon>Bacilli</taxon>
        <taxon>Lactobacillales</taxon>
        <taxon>Streptococcaceae</taxon>
        <taxon>Lactococcus</taxon>
    </lineage>
</organism>
<dbReference type="RefSeq" id="WP_153496096.1">
    <property type="nucleotide sequence ID" value="NZ_CBCRWP010000003.1"/>
</dbReference>
<protein>
    <recommendedName>
        <fullName evidence="2">DUF5648 domain-containing protein</fullName>
    </recommendedName>
</protein>
<keyword evidence="1" id="KW-0732">Signal</keyword>
<feature type="domain" description="DUF5648" evidence="2">
    <location>
        <begin position="40"/>
        <end position="168"/>
    </location>
</feature>
<gene>
    <name evidence="3" type="ORF">GHI93_05645</name>
</gene>
<dbReference type="Proteomes" id="UP000439550">
    <property type="component" value="Unassembled WGS sequence"/>
</dbReference>
<reference evidence="3 4" key="1">
    <citation type="submission" date="2019-10" db="EMBL/GenBank/DDBJ databases">
        <authorList>
            <person name="Dong K."/>
        </authorList>
    </citation>
    <scope>NUCLEOTIDE SEQUENCE [LARGE SCALE GENOMIC DNA]</scope>
    <source>
        <strain evidence="3 4">DSM 28960</strain>
    </source>
</reference>
<dbReference type="OrthoDB" id="4376109at2"/>
<sequence>MKTTKKHVITTLAVALGLATIITLKTTAVSATTATSKEVPIYRLYNDKTGEHLFTSSLYEAEVLYTKSWTYENIGWIAPSTGKPVYRLYNPTLHNHLYTTDTYEVKVLTTRQGWVTDNNGKPLFYSGGNNKVYRLYNPTSTQHLLSTDTYEYNVLGQHGWNKEGVKLYDIGQPTSAQIKNAQNAVTAYWNLTHKDKNPFGF</sequence>
<dbReference type="EMBL" id="WITJ01000006">
    <property type="protein sequence ID" value="MQW39422.1"/>
    <property type="molecule type" value="Genomic_DNA"/>
</dbReference>
<dbReference type="InterPro" id="IPR043708">
    <property type="entry name" value="DUF5648"/>
</dbReference>
<keyword evidence="4" id="KW-1185">Reference proteome</keyword>
<feature type="chain" id="PRO_5030727070" description="DUF5648 domain-containing protein" evidence="1">
    <location>
        <begin position="31"/>
        <end position="201"/>
    </location>
</feature>
<evidence type="ECO:0000313" key="3">
    <source>
        <dbReference type="EMBL" id="MQW39422.1"/>
    </source>
</evidence>
<evidence type="ECO:0000313" key="4">
    <source>
        <dbReference type="Proteomes" id="UP000439550"/>
    </source>
</evidence>
<feature type="signal peptide" evidence="1">
    <location>
        <begin position="1"/>
        <end position="30"/>
    </location>
</feature>
<dbReference type="AlphaFoldDB" id="A0A7X1Z9Y6"/>
<accession>A0A7X1Z9Y6</accession>
<proteinExistence type="predicted"/>